<evidence type="ECO:0000256" key="4">
    <source>
        <dbReference type="ARBA" id="ARBA00022824"/>
    </source>
</evidence>
<dbReference type="InterPro" id="IPR014710">
    <property type="entry name" value="RmlC-like_jellyroll"/>
</dbReference>
<dbReference type="AlphaFoldDB" id="A0A7N0T643"/>
<evidence type="ECO:0000256" key="11">
    <source>
        <dbReference type="PIRSR" id="PIRSR600526-3"/>
    </source>
</evidence>
<evidence type="ECO:0000256" key="7">
    <source>
        <dbReference type="ARBA" id="ARBA00023180"/>
    </source>
</evidence>
<dbReference type="GO" id="GO:0045793">
    <property type="term" value="P:positive regulation of cell size"/>
    <property type="evidence" value="ECO:0007669"/>
    <property type="project" value="TreeGrafter"/>
</dbReference>
<evidence type="ECO:0000256" key="9">
    <source>
        <dbReference type="PIRSR" id="PIRSR600526-1"/>
    </source>
</evidence>
<keyword evidence="7" id="KW-0325">Glycoprotein</keyword>
<dbReference type="PANTHER" id="PTHR37236">
    <property type="entry name" value="AUXIN-BINDING PROTEIN 1"/>
    <property type="match status" value="1"/>
</dbReference>
<evidence type="ECO:0000256" key="6">
    <source>
        <dbReference type="ARBA" id="ARBA00023170"/>
    </source>
</evidence>
<feature type="binding site" evidence="10">
    <location>
        <position position="135"/>
    </location>
    <ligand>
        <name>Zn(2+)</name>
        <dbReference type="ChEBI" id="CHEBI:29105"/>
    </ligand>
</feature>
<sequence length="194" mass="21733">MKLSSIFSLISLFFLAAVTEGEASRCSITGIPLVRNISEQRQDSHGIRGLSHIMVAGAALHGMKEVEVWLHTYAPGTRTPIHRHPCEEAFVVLKGSGTAYIASDQAHSRHSYPGTPQEFRFSANSTFGIPVDAVHQVWNSNEHEDLQVIVVVSRPPMKLFIYDDWSMPHTAAKLMFPAFWDEECLKEESIKEEL</sequence>
<feature type="signal peptide" evidence="12">
    <location>
        <begin position="1"/>
        <end position="23"/>
    </location>
</feature>
<dbReference type="PRINTS" id="PR00655">
    <property type="entry name" value="AUXINBINDNGP"/>
</dbReference>
<dbReference type="GO" id="GO:0005788">
    <property type="term" value="C:endoplasmic reticulum lumen"/>
    <property type="evidence" value="ECO:0007669"/>
    <property type="project" value="UniProtKB-SubCell"/>
</dbReference>
<dbReference type="Proteomes" id="UP000594263">
    <property type="component" value="Unplaced"/>
</dbReference>
<organism evidence="13 14">
    <name type="scientific">Kalanchoe fedtschenkoi</name>
    <name type="common">Lavender scallops</name>
    <name type="synonym">South American air plant</name>
    <dbReference type="NCBI Taxonomy" id="63787"/>
    <lineage>
        <taxon>Eukaryota</taxon>
        <taxon>Viridiplantae</taxon>
        <taxon>Streptophyta</taxon>
        <taxon>Embryophyta</taxon>
        <taxon>Tracheophyta</taxon>
        <taxon>Spermatophyta</taxon>
        <taxon>Magnoliopsida</taxon>
        <taxon>eudicotyledons</taxon>
        <taxon>Gunneridae</taxon>
        <taxon>Pentapetalae</taxon>
        <taxon>Saxifragales</taxon>
        <taxon>Crassulaceae</taxon>
        <taxon>Kalanchoe</taxon>
    </lineage>
</organism>
<dbReference type="GO" id="GO:0046872">
    <property type="term" value="F:metal ion binding"/>
    <property type="evidence" value="ECO:0007669"/>
    <property type="project" value="UniProtKB-KW"/>
</dbReference>
<dbReference type="GO" id="GO:0009826">
    <property type="term" value="P:unidimensional cell growth"/>
    <property type="evidence" value="ECO:0007669"/>
    <property type="project" value="TreeGrafter"/>
</dbReference>
<dbReference type="GO" id="GO:0032877">
    <property type="term" value="P:positive regulation of DNA endoreduplication"/>
    <property type="evidence" value="ECO:0007669"/>
    <property type="project" value="TreeGrafter"/>
</dbReference>
<accession>A0A7N0T643</accession>
<feature type="glycosylation site" description="N-linked (GlcNAc...) asparagine" evidence="9">
    <location>
        <position position="124"/>
    </location>
</feature>
<dbReference type="GO" id="GO:0051781">
    <property type="term" value="P:positive regulation of cell division"/>
    <property type="evidence" value="ECO:0007669"/>
    <property type="project" value="TreeGrafter"/>
</dbReference>
<dbReference type="Pfam" id="PF02041">
    <property type="entry name" value="Auxin_BP"/>
    <property type="match status" value="1"/>
</dbReference>
<evidence type="ECO:0000313" key="13">
    <source>
        <dbReference type="EnsemblPlants" id="Kaladp0024s0276.1.v1.1.CDS.1"/>
    </source>
</evidence>
<proteinExistence type="predicted"/>
<keyword evidence="4" id="KW-0256">Endoplasmic reticulum</keyword>
<dbReference type="InterPro" id="IPR011051">
    <property type="entry name" value="RmlC_Cupin_sf"/>
</dbReference>
<evidence type="ECO:0000256" key="1">
    <source>
        <dbReference type="ARBA" id="ARBA00004319"/>
    </source>
</evidence>
<evidence type="ECO:0000313" key="14">
    <source>
        <dbReference type="Proteomes" id="UP000594263"/>
    </source>
</evidence>
<keyword evidence="5 10" id="KW-0862">Zinc</keyword>
<evidence type="ECO:0000256" key="2">
    <source>
        <dbReference type="ARBA" id="ARBA00022723"/>
    </source>
</evidence>
<feature type="chain" id="PRO_5029832954" evidence="12">
    <location>
        <begin position="24"/>
        <end position="194"/>
    </location>
</feature>
<evidence type="ECO:0000256" key="12">
    <source>
        <dbReference type="SAM" id="SignalP"/>
    </source>
</evidence>
<keyword evidence="8" id="KW-0927">Auxin signaling pathway</keyword>
<keyword evidence="6" id="KW-0675">Receptor</keyword>
<dbReference type="GO" id="GO:0000911">
    <property type="term" value="P:cytokinesis by cell plate formation"/>
    <property type="evidence" value="ECO:0007669"/>
    <property type="project" value="TreeGrafter"/>
</dbReference>
<evidence type="ECO:0000256" key="5">
    <source>
        <dbReference type="ARBA" id="ARBA00022833"/>
    </source>
</evidence>
<comment type="subcellular location">
    <subcellularLocation>
        <location evidence="1">Endoplasmic reticulum lumen</location>
    </subcellularLocation>
</comment>
<name>A0A7N0T643_KALFE</name>
<reference evidence="13" key="1">
    <citation type="submission" date="2021-01" db="UniProtKB">
        <authorList>
            <consortium name="EnsemblPlants"/>
        </authorList>
    </citation>
    <scope>IDENTIFICATION</scope>
</reference>
<feature type="disulfide bond" evidence="11">
    <location>
        <begin position="26"/>
        <end position="184"/>
    </location>
</feature>
<dbReference type="SUPFAM" id="SSF51182">
    <property type="entry name" value="RmlC-like cupins"/>
    <property type="match status" value="1"/>
</dbReference>
<dbReference type="CDD" id="cd02220">
    <property type="entry name" value="cupin_ABP1"/>
    <property type="match status" value="1"/>
</dbReference>
<keyword evidence="14" id="KW-1185">Reference proteome</keyword>
<dbReference type="Gene3D" id="2.60.120.10">
    <property type="entry name" value="Jelly Rolls"/>
    <property type="match status" value="1"/>
</dbReference>
<dbReference type="GO" id="GO:0009734">
    <property type="term" value="P:auxin-activated signaling pathway"/>
    <property type="evidence" value="ECO:0007669"/>
    <property type="project" value="UniProtKB-KW"/>
</dbReference>
<keyword evidence="11" id="KW-1015">Disulfide bond</keyword>
<feature type="binding site" evidence="10">
    <location>
        <position position="82"/>
    </location>
    <ligand>
        <name>Zn(2+)</name>
        <dbReference type="ChEBI" id="CHEBI:29105"/>
    </ligand>
</feature>
<dbReference type="InterPro" id="IPR000526">
    <property type="entry name" value="Auxin-bd"/>
</dbReference>
<dbReference type="OMA" id="WDEGCLP"/>
<keyword evidence="3 12" id="KW-0732">Signal</keyword>
<dbReference type="PANTHER" id="PTHR37236:SF1">
    <property type="entry name" value="AUXIN-BINDING PROTEIN 1"/>
    <property type="match status" value="1"/>
</dbReference>
<feature type="binding site" evidence="10">
    <location>
        <position position="84"/>
    </location>
    <ligand>
        <name>Zn(2+)</name>
        <dbReference type="ChEBI" id="CHEBI:29105"/>
    </ligand>
</feature>
<dbReference type="GO" id="GO:0010011">
    <property type="term" value="F:auxin binding"/>
    <property type="evidence" value="ECO:0007669"/>
    <property type="project" value="InterPro"/>
</dbReference>
<feature type="binding site" evidence="10">
    <location>
        <position position="88"/>
    </location>
    <ligand>
        <name>Zn(2+)</name>
        <dbReference type="ChEBI" id="CHEBI:29105"/>
    </ligand>
</feature>
<dbReference type="EnsemblPlants" id="Kaladp0024s0276.1.v1.1">
    <property type="protein sequence ID" value="Kaladp0024s0276.1.v1.1.CDS.1"/>
    <property type="gene ID" value="Kaladp0024s0276.v1.1"/>
</dbReference>
<evidence type="ECO:0000256" key="10">
    <source>
        <dbReference type="PIRSR" id="PIRSR600526-2"/>
    </source>
</evidence>
<evidence type="ECO:0000256" key="8">
    <source>
        <dbReference type="ARBA" id="ARBA00023294"/>
    </source>
</evidence>
<dbReference type="Gramene" id="Kaladp0024s0276.1.v1.1">
    <property type="protein sequence ID" value="Kaladp0024s0276.1.v1.1.CDS.1"/>
    <property type="gene ID" value="Kaladp0024s0276.v1.1"/>
</dbReference>
<protein>
    <submittedName>
        <fullName evidence="13">Uncharacterized protein</fullName>
    </submittedName>
</protein>
<evidence type="ECO:0000256" key="3">
    <source>
        <dbReference type="ARBA" id="ARBA00022729"/>
    </source>
</evidence>
<keyword evidence="2 10" id="KW-0479">Metal-binding</keyword>